<dbReference type="GeneID" id="78125108"/>
<dbReference type="Gene3D" id="3.20.20.70">
    <property type="entry name" value="Aldolase class I"/>
    <property type="match status" value="1"/>
</dbReference>
<keyword evidence="2" id="KW-0808">Transferase</keyword>
<reference evidence="5 6" key="1">
    <citation type="submission" date="2016-10" db="EMBL/GenBank/DDBJ databases">
        <authorList>
            <person name="de Groot N.N."/>
        </authorList>
    </citation>
    <scope>NUCLEOTIDE SEQUENCE [LARGE SCALE GENOMIC DNA]</scope>
    <source>
        <strain evidence="5 6">DSM 24677</strain>
    </source>
</reference>
<keyword evidence="6" id="KW-1185">Reference proteome</keyword>
<keyword evidence="4" id="KW-0862">Zinc</keyword>
<dbReference type="Proteomes" id="UP000199026">
    <property type="component" value="Unassembled WGS sequence"/>
</dbReference>
<keyword evidence="3" id="KW-0479">Metal-binding</keyword>
<dbReference type="STRING" id="576131.SAMN05444486_103153"/>
<evidence type="ECO:0000256" key="3">
    <source>
        <dbReference type="ARBA" id="ARBA00022723"/>
    </source>
</evidence>
<dbReference type="GO" id="GO:0043720">
    <property type="term" value="F:3-keto-5-aminohexanoate cleavage activity"/>
    <property type="evidence" value="ECO:0007669"/>
    <property type="project" value="InterPro"/>
</dbReference>
<dbReference type="OrthoDB" id="9805277at2"/>
<dbReference type="AlphaFoldDB" id="A0A1H3LTJ7"/>
<sequence length="308" mass="33707">MTKTIISCAITGSIHTPSMSPYLPFAPEDIARQAIDAAHAGATVLHLHARDPDTGRPSADPAHYAAFLPQIAAECDAVINLTTGGSAIMTLEERLAAPLRFAPEMCSLNMGTMNFALYPMADKPRDWRFDWEEPFLRNSDDLVFKNTPRDIEGVLTKMGQERGAQFEFECYDISHLYMLRHFVDRGLVTAPLFIQFVFGVLGGMGPDHDTLDHMVALADKLFGDSYTFSVLAAGRWQIPMAEHSIRLGGHVRVGLEDSLMIARGELATSNAQQVEKVRGLIEVAGRPIATPDEARALLGLKGAAETKI</sequence>
<organism evidence="5 6">
    <name type="scientific">Lentibacter algarum</name>
    <dbReference type="NCBI Taxonomy" id="576131"/>
    <lineage>
        <taxon>Bacteria</taxon>
        <taxon>Pseudomonadati</taxon>
        <taxon>Pseudomonadota</taxon>
        <taxon>Alphaproteobacteria</taxon>
        <taxon>Rhodobacterales</taxon>
        <taxon>Roseobacteraceae</taxon>
        <taxon>Lentibacter</taxon>
    </lineage>
</organism>
<comment type="cofactor">
    <cofactor evidence="1">
        <name>Zn(2+)</name>
        <dbReference type="ChEBI" id="CHEBI:29105"/>
    </cofactor>
</comment>
<dbReference type="InterPro" id="IPR013785">
    <property type="entry name" value="Aldolase_TIM"/>
</dbReference>
<accession>A0A1H3LTJ7</accession>
<dbReference type="GO" id="GO:0046872">
    <property type="term" value="F:metal ion binding"/>
    <property type="evidence" value="ECO:0007669"/>
    <property type="project" value="UniProtKB-KW"/>
</dbReference>
<evidence type="ECO:0000256" key="1">
    <source>
        <dbReference type="ARBA" id="ARBA00001947"/>
    </source>
</evidence>
<dbReference type="PANTHER" id="PTHR37418">
    <property type="entry name" value="3-KETO-5-AMINOHEXANOATE CLEAVAGE ENZYME-RELATED"/>
    <property type="match status" value="1"/>
</dbReference>
<name>A0A1H3LTJ7_9RHOB</name>
<evidence type="ECO:0000313" key="5">
    <source>
        <dbReference type="EMBL" id="SDY67721.1"/>
    </source>
</evidence>
<dbReference type="InterPro" id="IPR008567">
    <property type="entry name" value="BKACE"/>
</dbReference>
<protein>
    <submittedName>
        <fullName evidence="5">Uncharacterized conserved protein, DUF849 family</fullName>
    </submittedName>
</protein>
<dbReference type="PANTHER" id="PTHR37418:SF2">
    <property type="entry name" value="3-KETO-5-AMINOHEXANOATE CLEAVAGE ENZYME"/>
    <property type="match status" value="1"/>
</dbReference>
<dbReference type="Pfam" id="PF05853">
    <property type="entry name" value="BKACE"/>
    <property type="match status" value="1"/>
</dbReference>
<evidence type="ECO:0000256" key="2">
    <source>
        <dbReference type="ARBA" id="ARBA00022679"/>
    </source>
</evidence>
<evidence type="ECO:0000256" key="4">
    <source>
        <dbReference type="ARBA" id="ARBA00022833"/>
    </source>
</evidence>
<gene>
    <name evidence="5" type="ORF">SAMN05444486_103153</name>
</gene>
<evidence type="ECO:0000313" key="6">
    <source>
        <dbReference type="Proteomes" id="UP000199026"/>
    </source>
</evidence>
<proteinExistence type="predicted"/>
<dbReference type="EMBL" id="FNPR01000003">
    <property type="protein sequence ID" value="SDY67721.1"/>
    <property type="molecule type" value="Genomic_DNA"/>
</dbReference>
<dbReference type="RefSeq" id="WP_089892086.1">
    <property type="nucleotide sequence ID" value="NZ_CALLJM010000006.1"/>
</dbReference>